<dbReference type="RefSeq" id="WP_093427765.1">
    <property type="nucleotide sequence ID" value="NZ_FOMJ01000002.1"/>
</dbReference>
<accession>A0A1I1Q1J0</accession>
<dbReference type="InterPro" id="IPR052517">
    <property type="entry name" value="GlcG_carb_metab_protein"/>
</dbReference>
<feature type="signal peptide" evidence="1">
    <location>
        <begin position="1"/>
        <end position="25"/>
    </location>
</feature>
<evidence type="ECO:0000313" key="3">
    <source>
        <dbReference type="Proteomes" id="UP000198611"/>
    </source>
</evidence>
<dbReference type="Pfam" id="PF03928">
    <property type="entry name" value="HbpS-like"/>
    <property type="match status" value="1"/>
</dbReference>
<dbReference type="PANTHER" id="PTHR34309">
    <property type="entry name" value="SLR1406 PROTEIN"/>
    <property type="match status" value="1"/>
</dbReference>
<organism evidence="2 3">
    <name type="scientific">Thiohalospira halophila DSM 15071</name>
    <dbReference type="NCBI Taxonomy" id="1123397"/>
    <lineage>
        <taxon>Bacteria</taxon>
        <taxon>Pseudomonadati</taxon>
        <taxon>Pseudomonadota</taxon>
        <taxon>Gammaproteobacteria</taxon>
        <taxon>Thiohalospirales</taxon>
        <taxon>Thiohalospiraceae</taxon>
        <taxon>Thiohalospira</taxon>
    </lineage>
</organism>
<dbReference type="AlphaFoldDB" id="A0A1I1Q1J0"/>
<dbReference type="Proteomes" id="UP000198611">
    <property type="component" value="Unassembled WGS sequence"/>
</dbReference>
<dbReference type="InterPro" id="IPR005624">
    <property type="entry name" value="PduO/GlcC-like"/>
</dbReference>
<evidence type="ECO:0000256" key="1">
    <source>
        <dbReference type="SAM" id="SignalP"/>
    </source>
</evidence>
<keyword evidence="1" id="KW-0732">Signal</keyword>
<keyword evidence="3" id="KW-1185">Reference proteome</keyword>
<proteinExistence type="predicted"/>
<gene>
    <name evidence="2" type="ORF">SAMN05660831_00939</name>
</gene>
<dbReference type="STRING" id="1123397.SAMN05660831_00939"/>
<feature type="chain" id="PRO_5011727170" evidence="1">
    <location>
        <begin position="26"/>
        <end position="169"/>
    </location>
</feature>
<evidence type="ECO:0000313" key="2">
    <source>
        <dbReference type="EMBL" id="SFD16021.1"/>
    </source>
</evidence>
<sequence length="169" mass="17230">MTNQYTASATALVAALGLMAGPAAAQDVSVSTQRMTMETANKAAVAAVKACREEGVQVAATVVDRWGDPQAVVRDTLAMDLTLAISEKKAYTAVQFNTATSNMEGNFEGNYSVPKYEKLVIAAGGVPINAGGNMYGGIGVSGAPSGKLDEECAAAGAEAVTEDLEFGGM</sequence>
<dbReference type="OrthoDB" id="5786851at2"/>
<dbReference type="InterPro" id="IPR038084">
    <property type="entry name" value="PduO/GlcC-like_sf"/>
</dbReference>
<dbReference type="SUPFAM" id="SSF143744">
    <property type="entry name" value="GlcG-like"/>
    <property type="match status" value="1"/>
</dbReference>
<dbReference type="Gene3D" id="3.30.450.150">
    <property type="entry name" value="Haem-degrading domain"/>
    <property type="match status" value="1"/>
</dbReference>
<dbReference type="PANTHER" id="PTHR34309:SF10">
    <property type="entry name" value="SLR1406 PROTEIN"/>
    <property type="match status" value="1"/>
</dbReference>
<protein>
    <submittedName>
        <fullName evidence="2">Uncharacterized conserved protein GlcG, DUF336 family</fullName>
    </submittedName>
</protein>
<reference evidence="2 3" key="1">
    <citation type="submission" date="2016-10" db="EMBL/GenBank/DDBJ databases">
        <authorList>
            <person name="de Groot N.N."/>
        </authorList>
    </citation>
    <scope>NUCLEOTIDE SEQUENCE [LARGE SCALE GENOMIC DNA]</scope>
    <source>
        <strain evidence="2 3">HL3</strain>
    </source>
</reference>
<name>A0A1I1Q1J0_9GAMM</name>
<dbReference type="EMBL" id="FOMJ01000002">
    <property type="protein sequence ID" value="SFD16021.1"/>
    <property type="molecule type" value="Genomic_DNA"/>
</dbReference>